<keyword evidence="1" id="KW-0732">Signal</keyword>
<name>A0A328F8T4_9BACT</name>
<protein>
    <submittedName>
        <fullName evidence="3">Transporter substrate-binding domain-containing protein</fullName>
    </submittedName>
</protein>
<evidence type="ECO:0000259" key="2">
    <source>
        <dbReference type="SMART" id="SM00062"/>
    </source>
</evidence>
<feature type="domain" description="Solute-binding protein family 3/N-terminal" evidence="2">
    <location>
        <begin position="67"/>
        <end position="289"/>
    </location>
</feature>
<dbReference type="CDD" id="cd01007">
    <property type="entry name" value="PBP2_BvgS_HisK_like"/>
    <property type="match status" value="1"/>
</dbReference>
<accession>A0A328F8T4</accession>
<proteinExistence type="predicted"/>
<dbReference type="InterPro" id="IPR001638">
    <property type="entry name" value="Solute-binding_3/MltF_N"/>
</dbReference>
<sequence>MIMRITNTIVGARSKYKKQIKPVFFVLLLFHMFFCPGGLFAQNADNKVAERLKLTPEEGNYLQGKKVLQMPTHDNWKPFNFIENSIPQGYLIDLAKMLADKIGVKIEFIQGYAWAEHMQMLKDGNVDIVGNMVQTEERQKSYLFSHQKTLNLLTGLASFKQYTRINEIGNGTLGVQKGSVFDSFFKKHYPDQNVTYYLNLQELFKALVNREIDAFIENYSVINYLINTSLLFEKDLGVYLLEDEHRLDLPMHFAVSKNEPILFSVINKAYDAIAQKDLDNLKSKWEMSPKKKKSPDFTVDEKAWIQQHPQLKVGLYHAPPYSYTEFGEPKGYLVDIVRQVFERANLTPEFTRTLPLKTKLKMLRANELDVGIGLIKTEAREKFLDYTKTQKDLQVGIFARNDGPQYLNEKSLNGLTIASYHSYALAEKYIRKYQDIKIVNADDADGMMKLVSQGEAELHSKRWQVPIL</sequence>
<gene>
    <name evidence="4" type="ORF">DO021_15695</name>
    <name evidence="3" type="ORF">EYB58_01990</name>
</gene>
<evidence type="ECO:0000313" key="6">
    <source>
        <dbReference type="Proteomes" id="UP000293902"/>
    </source>
</evidence>
<evidence type="ECO:0000256" key="1">
    <source>
        <dbReference type="ARBA" id="ARBA00022729"/>
    </source>
</evidence>
<dbReference type="EMBL" id="QLNI01000033">
    <property type="protein sequence ID" value="RAM01031.1"/>
    <property type="molecule type" value="Genomic_DNA"/>
</dbReference>
<dbReference type="OrthoDB" id="9769359at2"/>
<dbReference type="AlphaFoldDB" id="A0A328F8T4"/>
<keyword evidence="6" id="KW-1185">Reference proteome</keyword>
<evidence type="ECO:0000313" key="5">
    <source>
        <dbReference type="Proteomes" id="UP000248798"/>
    </source>
</evidence>
<dbReference type="Proteomes" id="UP000248798">
    <property type="component" value="Unassembled WGS sequence"/>
</dbReference>
<dbReference type="SUPFAM" id="SSF53850">
    <property type="entry name" value="Periplasmic binding protein-like II"/>
    <property type="match status" value="2"/>
</dbReference>
<dbReference type="PANTHER" id="PTHR35936:SF32">
    <property type="entry name" value="MEMBRANE-BOUND LYTIC MUREIN TRANSGLYCOSYLASE F"/>
    <property type="match status" value="1"/>
</dbReference>
<evidence type="ECO:0000313" key="3">
    <source>
        <dbReference type="EMBL" id="QBH11802.1"/>
    </source>
</evidence>
<reference evidence="4 5" key="1">
    <citation type="submission" date="2018-06" db="EMBL/GenBank/DDBJ databases">
        <title>Complete Genome Sequence of Desulfobacter hydrogenophilus (DSM3380).</title>
        <authorList>
            <person name="Marietou A."/>
            <person name="Schreiber L."/>
            <person name="Marshall I."/>
            <person name="Jorgensen B."/>
        </authorList>
    </citation>
    <scope>NUCLEOTIDE SEQUENCE [LARGE SCALE GENOMIC DNA]</scope>
    <source>
        <strain evidence="4 5">DSM 3380</strain>
    </source>
</reference>
<dbReference type="Pfam" id="PF00497">
    <property type="entry name" value="SBP_bac_3"/>
    <property type="match status" value="2"/>
</dbReference>
<dbReference type="Proteomes" id="UP000293902">
    <property type="component" value="Chromosome"/>
</dbReference>
<dbReference type="EMBL" id="CP036313">
    <property type="protein sequence ID" value="QBH11802.1"/>
    <property type="molecule type" value="Genomic_DNA"/>
</dbReference>
<dbReference type="Gene3D" id="3.40.190.10">
    <property type="entry name" value="Periplasmic binding protein-like II"/>
    <property type="match status" value="3"/>
</dbReference>
<dbReference type="PANTHER" id="PTHR35936">
    <property type="entry name" value="MEMBRANE-BOUND LYTIC MUREIN TRANSGLYCOSYLASE F"/>
    <property type="match status" value="1"/>
</dbReference>
<evidence type="ECO:0000313" key="4">
    <source>
        <dbReference type="EMBL" id="RAM01031.1"/>
    </source>
</evidence>
<dbReference type="SMART" id="SM00062">
    <property type="entry name" value="PBPb"/>
    <property type="match status" value="1"/>
</dbReference>
<organism evidence="4 5">
    <name type="scientific">Desulfobacter hydrogenophilus</name>
    <dbReference type="NCBI Taxonomy" id="2291"/>
    <lineage>
        <taxon>Bacteria</taxon>
        <taxon>Pseudomonadati</taxon>
        <taxon>Thermodesulfobacteriota</taxon>
        <taxon>Desulfobacteria</taxon>
        <taxon>Desulfobacterales</taxon>
        <taxon>Desulfobacteraceae</taxon>
        <taxon>Desulfobacter</taxon>
    </lineage>
</organism>
<reference evidence="3 6" key="2">
    <citation type="submission" date="2019-02" db="EMBL/GenBank/DDBJ databases">
        <title>Complete genome sequence of Desulfobacter hydrogenophilus AcRS1.</title>
        <authorList>
            <person name="Marietou A."/>
            <person name="Lund M.B."/>
            <person name="Marshall I.P.G."/>
            <person name="Schreiber L."/>
            <person name="Jorgensen B."/>
        </authorList>
    </citation>
    <scope>NUCLEOTIDE SEQUENCE [LARGE SCALE GENOMIC DNA]</scope>
    <source>
        <strain evidence="3 6">AcRS1</strain>
    </source>
</reference>